<dbReference type="RefSeq" id="WP_316687800.1">
    <property type="nucleotide sequence ID" value="NZ_CP103837.1"/>
</dbReference>
<reference evidence="2 3" key="1">
    <citation type="submission" date="2022-08" db="EMBL/GenBank/DDBJ databases">
        <title>Whole genome sequencing-based tracing of a 2022 introduction and outbreak of Xanthomonas hortorum pv. pelargonii.</title>
        <authorList>
            <person name="Iruegas-Bocardo F."/>
            <person name="Weisberg A.K."/>
            <person name="Riutta E.R."/>
            <person name="Kilday K."/>
            <person name="Bonkowski J.C."/>
            <person name="Creswell T."/>
            <person name="Daughtrey M.L."/>
            <person name="Rane K."/>
            <person name="Grunwald N.J."/>
            <person name="Chang J.H."/>
            <person name="Putnam M.L."/>
        </authorList>
    </citation>
    <scope>NUCLEOTIDE SEQUENCE [LARGE SCALE GENOMIC DNA]</scope>
    <source>
        <strain evidence="2 3">22-325</strain>
    </source>
</reference>
<evidence type="ECO:0000256" key="1">
    <source>
        <dbReference type="SAM" id="MobiDB-lite"/>
    </source>
</evidence>
<dbReference type="Proteomes" id="UP001304534">
    <property type="component" value="Chromosome"/>
</dbReference>
<dbReference type="Gene3D" id="1.25.40.10">
    <property type="entry name" value="Tetratricopeptide repeat domain"/>
    <property type="match status" value="1"/>
</dbReference>
<organism evidence="2 3">
    <name type="scientific">Xanthomonas dyei</name>
    <dbReference type="NCBI Taxonomy" id="743699"/>
    <lineage>
        <taxon>Bacteria</taxon>
        <taxon>Pseudomonadati</taxon>
        <taxon>Pseudomonadota</taxon>
        <taxon>Gammaproteobacteria</taxon>
        <taxon>Lysobacterales</taxon>
        <taxon>Lysobacteraceae</taxon>
        <taxon>Xanthomonas</taxon>
    </lineage>
</organism>
<evidence type="ECO:0000313" key="3">
    <source>
        <dbReference type="Proteomes" id="UP001304534"/>
    </source>
</evidence>
<name>A0ABZ0DBD8_9XANT</name>
<protein>
    <recommendedName>
        <fullName evidence="4">Sel1 repeat family protein</fullName>
    </recommendedName>
</protein>
<gene>
    <name evidence="2" type="ORF">NYR99_16790</name>
</gene>
<keyword evidence="3" id="KW-1185">Reference proteome</keyword>
<accession>A0ABZ0DBD8</accession>
<dbReference type="GeneID" id="95585566"/>
<feature type="region of interest" description="Disordered" evidence="1">
    <location>
        <begin position="33"/>
        <end position="57"/>
    </location>
</feature>
<evidence type="ECO:0008006" key="4">
    <source>
        <dbReference type="Google" id="ProtNLM"/>
    </source>
</evidence>
<dbReference type="InterPro" id="IPR011990">
    <property type="entry name" value="TPR-like_helical_dom_sf"/>
</dbReference>
<evidence type="ECO:0000313" key="2">
    <source>
        <dbReference type="EMBL" id="WOB25384.1"/>
    </source>
</evidence>
<dbReference type="EMBL" id="CP103840">
    <property type="protein sequence ID" value="WOB25384.1"/>
    <property type="molecule type" value="Genomic_DNA"/>
</dbReference>
<proteinExistence type="predicted"/>
<sequence>MKRIASISLVLLALIAVLFFYLRVHSEAAKRQPAGAAHTAGNRTADPQHAATDSARKAAAPSMWASATSTQIDLDFHETKRKAESGDPVAQRKLAEMYERCMMYSQSPQNFRGLMALFAKQDMQHAKRYAEVAERVSHYCDSIDGGKPIPSEAYQLWYAEAARRGDVIAQIKVATTVEHQPNEETYRALVAKAFESRDPEAIFAIGDMLSLAKTSVDLGSYASQVGGDYAEHAWELAACRAGAACGYGSYRMDAACSSGMCSNASGYESLIKYHFVPPGQQKFLERDVERIRFLLRQANRDKPTESG</sequence>